<keyword evidence="5" id="KW-1185">Reference proteome</keyword>
<dbReference type="InterPro" id="IPR003812">
    <property type="entry name" value="Fido"/>
</dbReference>
<dbReference type="AlphaFoldDB" id="A0A0K8NYD1"/>
<evidence type="ECO:0000313" key="4">
    <source>
        <dbReference type="EMBL" id="GAP35412.1"/>
    </source>
</evidence>
<dbReference type="PANTHER" id="PTHR13504">
    <property type="entry name" value="FIDO DOMAIN-CONTAINING PROTEIN DDB_G0283145"/>
    <property type="match status" value="1"/>
</dbReference>
<name>A0A0K8NYD1_PISS1</name>
<gene>
    <name evidence="4" type="ORF">ISF6_1183</name>
</gene>
<organism evidence="4 5">
    <name type="scientific">Piscinibacter sakaiensis</name>
    <name type="common">Ideonella sakaiensis</name>
    <dbReference type="NCBI Taxonomy" id="1547922"/>
    <lineage>
        <taxon>Bacteria</taxon>
        <taxon>Pseudomonadati</taxon>
        <taxon>Pseudomonadota</taxon>
        <taxon>Betaproteobacteria</taxon>
        <taxon>Burkholderiales</taxon>
        <taxon>Sphaerotilaceae</taxon>
        <taxon>Piscinibacter</taxon>
    </lineage>
</organism>
<keyword evidence="2" id="KW-0067">ATP-binding</keyword>
<feature type="domain" description="Fido" evidence="3">
    <location>
        <begin position="73"/>
        <end position="233"/>
    </location>
</feature>
<accession>A0A0K8NYD1</accession>
<reference evidence="4 5" key="2">
    <citation type="journal article" date="2016" name="Science">
        <title>A bacterium that degrades and assimilates poly(ethylene terephthalate).</title>
        <authorList>
            <person name="Yoshida S."/>
            <person name="Hiraga K."/>
            <person name="Takehana T."/>
            <person name="Taniguchi I."/>
            <person name="Yamaji H."/>
            <person name="Maeda Y."/>
            <person name="Toyohara K."/>
            <person name="Miyamoto K."/>
            <person name="Kimura Y."/>
            <person name="Oda K."/>
        </authorList>
    </citation>
    <scope>NUCLEOTIDE SEQUENCE [LARGE SCALE GENOMIC DNA]</scope>
    <source>
        <strain evidence="5">NBRC 110686 / TISTR 2288 / 201-F6</strain>
    </source>
</reference>
<dbReference type="SUPFAM" id="SSF140931">
    <property type="entry name" value="Fic-like"/>
    <property type="match status" value="1"/>
</dbReference>
<dbReference type="GO" id="GO:0005524">
    <property type="term" value="F:ATP binding"/>
    <property type="evidence" value="ECO:0007669"/>
    <property type="project" value="UniProtKB-KW"/>
</dbReference>
<feature type="binding site" evidence="2">
    <location>
        <begin position="164"/>
        <end position="171"/>
    </location>
    <ligand>
        <name>ATP</name>
        <dbReference type="ChEBI" id="CHEBI:30616"/>
    </ligand>
</feature>
<dbReference type="Pfam" id="PF02661">
    <property type="entry name" value="Fic"/>
    <property type="match status" value="1"/>
</dbReference>
<dbReference type="Proteomes" id="UP000037660">
    <property type="component" value="Unassembled WGS sequence"/>
</dbReference>
<dbReference type="PROSITE" id="PS51459">
    <property type="entry name" value="FIDO"/>
    <property type="match status" value="1"/>
</dbReference>
<proteinExistence type="predicted"/>
<reference evidence="5" key="1">
    <citation type="submission" date="2015-07" db="EMBL/GenBank/DDBJ databases">
        <title>Discovery of a poly(ethylene terephthalate assimilation.</title>
        <authorList>
            <person name="Yoshida S."/>
            <person name="Hiraga K."/>
            <person name="Takehana T."/>
            <person name="Taniguchi I."/>
            <person name="Yamaji H."/>
            <person name="Maeda Y."/>
            <person name="Toyohara K."/>
            <person name="Miyamoto K."/>
            <person name="Kimura Y."/>
            <person name="Oda K."/>
        </authorList>
    </citation>
    <scope>NUCLEOTIDE SEQUENCE [LARGE SCALE GENOMIC DNA]</scope>
    <source>
        <strain evidence="5">NBRC 110686 / TISTR 2288 / 201-F6</strain>
    </source>
</reference>
<dbReference type="PANTHER" id="PTHR13504:SF38">
    <property type="entry name" value="FIDO DOMAIN-CONTAINING PROTEIN"/>
    <property type="match status" value="1"/>
</dbReference>
<dbReference type="STRING" id="1547922.ISF6_1183"/>
<dbReference type="InterPro" id="IPR036597">
    <property type="entry name" value="Fido-like_dom_sf"/>
</dbReference>
<evidence type="ECO:0000313" key="5">
    <source>
        <dbReference type="Proteomes" id="UP000037660"/>
    </source>
</evidence>
<dbReference type="Gene3D" id="1.10.3290.10">
    <property type="entry name" value="Fido-like domain"/>
    <property type="match status" value="1"/>
</dbReference>
<keyword evidence="2" id="KW-0547">Nucleotide-binding</keyword>
<sequence length="376" mass="42192">MRSMNSYYTNRIEGEHTRPSDIERALQQDFSANADLARRQRLAVAHIRTEALCEGELNRRLADDGDQATRWLYSTEALTWLHRELFRDLPADDLRLADGSVMVPGELRQRGVAIGRHEAPTWEALPRFLQRWQQVYAGTRRGEASLVALAAAHHRLAWMHPFLDGNGRVARLHTHLLLHGWGLTNGLWSPLRGFARTEATYKALLQAADEHRRGDLGGRGNLTQAGLVEWIGYTLQVCTDQVAFMARQLDVGGMRDRIQAALAYETAVVKSGVREEALIPLHYLFATQGELGRADFKAMTGLGERVATSLISALLHRGFVATDSSYGSLRFAIPRHALRFYFPALWPEAEQDEALLEGEVGLGRAPRRSDKRRTPG</sequence>
<feature type="active site" evidence="1">
    <location>
        <position position="160"/>
    </location>
</feature>
<dbReference type="EMBL" id="BBYR01000022">
    <property type="protein sequence ID" value="GAP35412.1"/>
    <property type="molecule type" value="Genomic_DNA"/>
</dbReference>
<dbReference type="InterPro" id="IPR040198">
    <property type="entry name" value="Fido_containing"/>
</dbReference>
<comment type="caution">
    <text evidence="4">The sequence shown here is derived from an EMBL/GenBank/DDBJ whole genome shotgun (WGS) entry which is preliminary data.</text>
</comment>
<evidence type="ECO:0000259" key="3">
    <source>
        <dbReference type="PROSITE" id="PS51459"/>
    </source>
</evidence>
<evidence type="ECO:0000256" key="1">
    <source>
        <dbReference type="PIRSR" id="PIRSR640198-1"/>
    </source>
</evidence>
<evidence type="ECO:0000256" key="2">
    <source>
        <dbReference type="PIRSR" id="PIRSR640198-2"/>
    </source>
</evidence>
<protein>
    <recommendedName>
        <fullName evidence="3">Fido domain-containing protein</fullName>
    </recommendedName>
</protein>